<keyword evidence="4" id="KW-0808">Transferase</keyword>
<gene>
    <name evidence="11" type="ORF">DEO72_LG10g3795</name>
</gene>
<dbReference type="GO" id="GO:0005524">
    <property type="term" value="F:ATP binding"/>
    <property type="evidence" value="ECO:0007669"/>
    <property type="project" value="UniProtKB-UniRule"/>
</dbReference>
<dbReference type="Gene3D" id="3.30.200.20">
    <property type="entry name" value="Phosphorylase Kinase, domain 1"/>
    <property type="match status" value="1"/>
</dbReference>
<evidence type="ECO:0000313" key="11">
    <source>
        <dbReference type="EMBL" id="QCE12550.1"/>
    </source>
</evidence>
<organism evidence="11 12">
    <name type="scientific">Vigna unguiculata</name>
    <name type="common">Cowpea</name>
    <dbReference type="NCBI Taxonomy" id="3917"/>
    <lineage>
        <taxon>Eukaryota</taxon>
        <taxon>Viridiplantae</taxon>
        <taxon>Streptophyta</taxon>
        <taxon>Embryophyta</taxon>
        <taxon>Tracheophyta</taxon>
        <taxon>Spermatophyta</taxon>
        <taxon>Magnoliopsida</taxon>
        <taxon>eudicotyledons</taxon>
        <taxon>Gunneridae</taxon>
        <taxon>Pentapetalae</taxon>
        <taxon>rosids</taxon>
        <taxon>fabids</taxon>
        <taxon>Fabales</taxon>
        <taxon>Fabaceae</taxon>
        <taxon>Papilionoideae</taxon>
        <taxon>50 kb inversion clade</taxon>
        <taxon>NPAAA clade</taxon>
        <taxon>indigoferoid/millettioid clade</taxon>
        <taxon>Phaseoleae</taxon>
        <taxon>Vigna</taxon>
    </lineage>
</organism>
<evidence type="ECO:0000256" key="5">
    <source>
        <dbReference type="ARBA" id="ARBA00022741"/>
    </source>
</evidence>
<dbReference type="PANTHER" id="PTHR45621">
    <property type="entry name" value="OS01G0588500 PROTEIN-RELATED"/>
    <property type="match status" value="1"/>
</dbReference>
<evidence type="ECO:0000256" key="8">
    <source>
        <dbReference type="PROSITE-ProRule" id="PRU10141"/>
    </source>
</evidence>
<reference evidence="11 12" key="1">
    <citation type="submission" date="2019-04" db="EMBL/GenBank/DDBJ databases">
        <title>An improved genome assembly and genetic linkage map for asparagus bean, Vigna unguiculata ssp. sesquipedialis.</title>
        <authorList>
            <person name="Xia Q."/>
            <person name="Zhang R."/>
            <person name="Dong Y."/>
        </authorList>
    </citation>
    <scope>NUCLEOTIDE SEQUENCE [LARGE SCALE GENOMIC DNA]</scope>
    <source>
        <tissue evidence="11">Leaf</tissue>
    </source>
</reference>
<feature type="compositionally biased region" description="Basic and acidic residues" evidence="9">
    <location>
        <begin position="66"/>
        <end position="75"/>
    </location>
</feature>
<sequence length="293" mass="31991">MGFGNNAIQAGSLDVGKSKVKMQKAGSEKEIGCCVKFCFIGSCMPSRSKVDTSISGTSANSVEKTSAYEKNKKETNALPGSSTTTSNAESVPSTPKFSEELKVSSRLRKFTFNELKLATRNFRPESLLGEGGFGCVFKGWIEENGTAPVKPGTGLTVAVKTLNHDGLQGHKEWLAELDILGDLVHPNLVKLVGFCIEDDQRLLVYECMPRGSLENHLFRTLKHLQNLKDMAISTYHFQVARVDRTMSMPTSKNGMQAQLTISRKGQPARSLSSPKGPHGSPYHHYIKSPKPNG</sequence>
<feature type="domain" description="Protein kinase" evidence="10">
    <location>
        <begin position="122"/>
        <end position="293"/>
    </location>
</feature>
<keyword evidence="7 8" id="KW-0067">ATP-binding</keyword>
<dbReference type="SUPFAM" id="SSF56112">
    <property type="entry name" value="Protein kinase-like (PK-like)"/>
    <property type="match status" value="1"/>
</dbReference>
<feature type="compositionally biased region" description="Polar residues" evidence="9">
    <location>
        <begin position="249"/>
        <end position="273"/>
    </location>
</feature>
<dbReference type="FunFam" id="3.30.200.20:FF:000228">
    <property type="entry name" value="Serine/threonine-protein kinase BIK1"/>
    <property type="match status" value="1"/>
</dbReference>
<keyword evidence="3" id="KW-0472">Membrane</keyword>
<evidence type="ECO:0000256" key="7">
    <source>
        <dbReference type="ARBA" id="ARBA00022840"/>
    </source>
</evidence>
<dbReference type="InterPro" id="IPR017441">
    <property type="entry name" value="Protein_kinase_ATP_BS"/>
</dbReference>
<keyword evidence="6 11" id="KW-0418">Kinase</keyword>
<proteinExistence type="predicted"/>
<name>A0A4D6NFM5_VIGUN</name>
<dbReference type="EMBL" id="CP039354">
    <property type="protein sequence ID" value="QCE12550.1"/>
    <property type="molecule type" value="Genomic_DNA"/>
</dbReference>
<evidence type="ECO:0000313" key="12">
    <source>
        <dbReference type="Proteomes" id="UP000501690"/>
    </source>
</evidence>
<dbReference type="Proteomes" id="UP000501690">
    <property type="component" value="Linkage Group LG10"/>
</dbReference>
<keyword evidence="3" id="KW-1003">Cell membrane</keyword>
<evidence type="ECO:0000256" key="6">
    <source>
        <dbReference type="ARBA" id="ARBA00022777"/>
    </source>
</evidence>
<comment type="subcellular location">
    <subcellularLocation>
        <location evidence="1">Cell membrane</location>
    </subcellularLocation>
</comment>
<evidence type="ECO:0000256" key="1">
    <source>
        <dbReference type="ARBA" id="ARBA00004236"/>
    </source>
</evidence>
<evidence type="ECO:0000256" key="3">
    <source>
        <dbReference type="ARBA" id="ARBA00022475"/>
    </source>
</evidence>
<dbReference type="PROSITE" id="PS50011">
    <property type="entry name" value="PROTEIN_KINASE_DOM"/>
    <property type="match status" value="1"/>
</dbReference>
<feature type="binding site" evidence="8">
    <location>
        <position position="160"/>
    </location>
    <ligand>
        <name>ATP</name>
        <dbReference type="ChEBI" id="CHEBI:30616"/>
    </ligand>
</feature>
<dbReference type="InterPro" id="IPR011009">
    <property type="entry name" value="Kinase-like_dom_sf"/>
</dbReference>
<dbReference type="Pfam" id="PF07714">
    <property type="entry name" value="PK_Tyr_Ser-Thr"/>
    <property type="match status" value="1"/>
</dbReference>
<evidence type="ECO:0000259" key="10">
    <source>
        <dbReference type="PROSITE" id="PS50011"/>
    </source>
</evidence>
<protein>
    <recommendedName>
        <fullName evidence="2">non-specific serine/threonine protein kinase</fullName>
        <ecNumber evidence="2">2.7.11.1</ecNumber>
    </recommendedName>
</protein>
<evidence type="ECO:0000256" key="2">
    <source>
        <dbReference type="ARBA" id="ARBA00012513"/>
    </source>
</evidence>
<dbReference type="InterPro" id="IPR000719">
    <property type="entry name" value="Prot_kinase_dom"/>
</dbReference>
<keyword evidence="5 8" id="KW-0547">Nucleotide-binding</keyword>
<evidence type="ECO:0000256" key="9">
    <source>
        <dbReference type="SAM" id="MobiDB-lite"/>
    </source>
</evidence>
<dbReference type="AlphaFoldDB" id="A0A4D6NFM5"/>
<evidence type="ECO:0000256" key="4">
    <source>
        <dbReference type="ARBA" id="ARBA00022679"/>
    </source>
</evidence>
<dbReference type="InterPro" id="IPR050823">
    <property type="entry name" value="Plant_Ser_Thr_Prot_Kinase"/>
</dbReference>
<dbReference type="EC" id="2.7.11.1" evidence="2"/>
<feature type="compositionally biased region" description="Polar residues" evidence="9">
    <location>
        <begin position="78"/>
        <end position="95"/>
    </location>
</feature>
<dbReference type="PROSITE" id="PS00107">
    <property type="entry name" value="PROTEIN_KINASE_ATP"/>
    <property type="match status" value="1"/>
</dbReference>
<dbReference type="GO" id="GO:0004674">
    <property type="term" value="F:protein serine/threonine kinase activity"/>
    <property type="evidence" value="ECO:0007669"/>
    <property type="project" value="UniProtKB-EC"/>
</dbReference>
<dbReference type="GO" id="GO:0005886">
    <property type="term" value="C:plasma membrane"/>
    <property type="evidence" value="ECO:0007669"/>
    <property type="project" value="UniProtKB-SubCell"/>
</dbReference>
<keyword evidence="12" id="KW-1185">Reference proteome</keyword>
<dbReference type="InterPro" id="IPR001245">
    <property type="entry name" value="Ser-Thr/Tyr_kinase_cat_dom"/>
</dbReference>
<feature type="region of interest" description="Disordered" evidence="9">
    <location>
        <begin position="61"/>
        <end position="95"/>
    </location>
</feature>
<accession>A0A4D6NFM5</accession>
<feature type="region of interest" description="Disordered" evidence="9">
    <location>
        <begin position="249"/>
        <end position="293"/>
    </location>
</feature>